<evidence type="ECO:0000313" key="3">
    <source>
        <dbReference type="EMBL" id="NIX78044.1"/>
    </source>
</evidence>
<dbReference type="SUPFAM" id="SSF54593">
    <property type="entry name" value="Glyoxalase/Bleomycin resistance protein/Dihydroxybiphenyl dioxygenase"/>
    <property type="match status" value="1"/>
</dbReference>
<feature type="region of interest" description="Disordered" evidence="1">
    <location>
        <begin position="160"/>
        <end position="182"/>
    </location>
</feature>
<dbReference type="InterPro" id="IPR029068">
    <property type="entry name" value="Glyas_Bleomycin-R_OHBP_Dase"/>
</dbReference>
<dbReference type="InterPro" id="IPR004360">
    <property type="entry name" value="Glyas_Fos-R_dOase_dom"/>
</dbReference>
<reference evidence="3 4" key="1">
    <citation type="submission" date="2020-03" db="EMBL/GenBank/DDBJ databases">
        <title>The genome sequence of Microvirga sp. c23x22.</title>
        <authorList>
            <person name="Zhang X."/>
        </authorList>
    </citation>
    <scope>NUCLEOTIDE SEQUENCE [LARGE SCALE GENOMIC DNA]</scope>
    <source>
        <strain evidence="4">c23x22</strain>
    </source>
</reference>
<accession>A0ABX0VDY1</accession>
<sequence>MKRFLLAVIFRSALCVLAIGALFSLLPTALPVSDTALAESAPTVRSGSVSIRTADFTESVQWYQDHLDFRLITIRNTAPERMAVLERGSFLLEITEADHPAPAHAAGDREARVTHFPVITLLVQDVDEEIERLETQGVEILEEPEDDLDGSYRTAQIKDNGRHRIELREPLGSPASIDSNGR</sequence>
<keyword evidence="4" id="KW-1185">Reference proteome</keyword>
<feature type="domain" description="VOC" evidence="2">
    <location>
        <begin position="45"/>
        <end position="170"/>
    </location>
</feature>
<evidence type="ECO:0000256" key="1">
    <source>
        <dbReference type="SAM" id="MobiDB-lite"/>
    </source>
</evidence>
<dbReference type="CDD" id="cd06587">
    <property type="entry name" value="VOC"/>
    <property type="match status" value="1"/>
</dbReference>
<dbReference type="EMBL" id="JAATJS010000006">
    <property type="protein sequence ID" value="NIX78044.1"/>
    <property type="molecule type" value="Genomic_DNA"/>
</dbReference>
<dbReference type="PROSITE" id="PS51819">
    <property type="entry name" value="VOC"/>
    <property type="match status" value="1"/>
</dbReference>
<proteinExistence type="predicted"/>
<evidence type="ECO:0000313" key="4">
    <source>
        <dbReference type="Proteomes" id="UP000707352"/>
    </source>
</evidence>
<dbReference type="RefSeq" id="WP_167673962.1">
    <property type="nucleotide sequence ID" value="NZ_JAATJS010000006.1"/>
</dbReference>
<dbReference type="InterPro" id="IPR037523">
    <property type="entry name" value="VOC_core"/>
</dbReference>
<organism evidence="3 4">
    <name type="scientific">Microvirga terricola</name>
    <dbReference type="NCBI Taxonomy" id="2719797"/>
    <lineage>
        <taxon>Bacteria</taxon>
        <taxon>Pseudomonadati</taxon>
        <taxon>Pseudomonadota</taxon>
        <taxon>Alphaproteobacteria</taxon>
        <taxon>Hyphomicrobiales</taxon>
        <taxon>Methylobacteriaceae</taxon>
        <taxon>Microvirga</taxon>
    </lineage>
</organism>
<name>A0ABX0VDY1_9HYPH</name>
<comment type="caution">
    <text evidence="3">The sequence shown here is derived from an EMBL/GenBank/DDBJ whole genome shotgun (WGS) entry which is preliminary data.</text>
</comment>
<evidence type="ECO:0000259" key="2">
    <source>
        <dbReference type="PROSITE" id="PS51819"/>
    </source>
</evidence>
<protein>
    <submittedName>
        <fullName evidence="3">VOC family protein</fullName>
    </submittedName>
</protein>
<dbReference type="Gene3D" id="3.10.180.10">
    <property type="entry name" value="2,3-Dihydroxybiphenyl 1,2-Dioxygenase, domain 1"/>
    <property type="match status" value="1"/>
</dbReference>
<dbReference type="Pfam" id="PF00903">
    <property type="entry name" value="Glyoxalase"/>
    <property type="match status" value="1"/>
</dbReference>
<gene>
    <name evidence="3" type="ORF">HB375_15710</name>
</gene>
<feature type="compositionally biased region" description="Basic and acidic residues" evidence="1">
    <location>
        <begin position="160"/>
        <end position="169"/>
    </location>
</feature>
<dbReference type="Proteomes" id="UP000707352">
    <property type="component" value="Unassembled WGS sequence"/>
</dbReference>